<dbReference type="OrthoDB" id="6363at2157"/>
<keyword evidence="3" id="KW-1185">Reference proteome</keyword>
<dbReference type="PANTHER" id="PTHR21198">
    <property type="entry name" value="GLUTAMATE RACEMASE"/>
    <property type="match status" value="1"/>
</dbReference>
<evidence type="ECO:0000313" key="2">
    <source>
        <dbReference type="EMBL" id="EGP94716.1"/>
    </source>
</evidence>
<keyword evidence="1" id="KW-0413">Isomerase</keyword>
<gene>
    <name evidence="2" type="ORF">MY1_1972</name>
</gene>
<proteinExistence type="predicted"/>
<dbReference type="SUPFAM" id="SSF53681">
    <property type="entry name" value="Aspartate/glutamate racemase"/>
    <property type="match status" value="2"/>
</dbReference>
<dbReference type="PANTHER" id="PTHR21198:SF3">
    <property type="entry name" value="GLUTAMATE RACEMASE"/>
    <property type="match status" value="1"/>
</dbReference>
<dbReference type="AlphaFoldDB" id="F9CV12"/>
<dbReference type="GO" id="GO:0016855">
    <property type="term" value="F:racemase and epimerase activity, acting on amino acids and derivatives"/>
    <property type="evidence" value="ECO:0007669"/>
    <property type="project" value="InterPro"/>
</dbReference>
<organism evidence="2 3">
    <name type="scientific">Nitrosarchaeum koreense MY1</name>
    <dbReference type="NCBI Taxonomy" id="1001994"/>
    <lineage>
        <taxon>Archaea</taxon>
        <taxon>Nitrososphaerota</taxon>
        <taxon>Nitrososphaeria</taxon>
        <taxon>Nitrosopumilales</taxon>
        <taxon>Nitrosopumilaceae</taxon>
        <taxon>Nitrosarchaeum</taxon>
    </lineage>
</organism>
<name>F9CV12_9ARCH</name>
<accession>F9CV12</accession>
<evidence type="ECO:0000256" key="1">
    <source>
        <dbReference type="ARBA" id="ARBA00023235"/>
    </source>
</evidence>
<dbReference type="STRING" id="1001994.MY1_1972"/>
<dbReference type="EMBL" id="AFPU01000001">
    <property type="protein sequence ID" value="EGP94716.1"/>
    <property type="molecule type" value="Genomic_DNA"/>
</dbReference>
<dbReference type="InterPro" id="IPR001920">
    <property type="entry name" value="Asp/Glu_race"/>
</dbReference>
<evidence type="ECO:0000313" key="3">
    <source>
        <dbReference type="Proteomes" id="UP000004440"/>
    </source>
</evidence>
<dbReference type="RefSeq" id="WP_007551762.1">
    <property type="nucleotide sequence ID" value="NZ_AFPU01000001.1"/>
</dbReference>
<sequence>MVRIVVFDSGLGSLSIITAIQKICKSEIIYFADQKNFPYGKKSKKELELIIKKTLNLLEEKFSPDLIVMASNTPSLMVKTKNKKIIKVYPPLREAMNLSKTKNIALLGTKTVVASKSLSNYIKKFNFPKVNKIYKINSSLLVNLVESNKFITNKLISRKIIKKILNNILKNKIDVATLSSTHLSFLKPLLELEFPEVKFVDPSYIVAHKVLANIENNNSKKNTLKIFTSGNVKQFQNNLIKLGIKNKVNFLST</sequence>
<reference evidence="2 3" key="1">
    <citation type="journal article" date="2011" name="J. Bacteriol.">
        <title>Genome Sequence of an Ammonia-Oxidizing Soil Archaeon, "Candidatus Nitrosoarchaeum koreensis" MY1.</title>
        <authorList>
            <person name="Kim B.K."/>
            <person name="Jung M.Y."/>
            <person name="Yu D.S."/>
            <person name="Park S.J."/>
            <person name="Oh T.K."/>
            <person name="Rhee S.K."/>
            <person name="Kim J.F."/>
        </authorList>
    </citation>
    <scope>NUCLEOTIDE SEQUENCE [LARGE SCALE GENOMIC DNA]</scope>
    <source>
        <strain evidence="2 3">MY1</strain>
    </source>
</reference>
<protein>
    <submittedName>
        <fullName evidence="2">Glutamate racemase</fullName>
    </submittedName>
</protein>
<dbReference type="PATRIC" id="fig|1001994.6.peg.1941"/>
<comment type="caution">
    <text evidence="2">The sequence shown here is derived from an EMBL/GenBank/DDBJ whole genome shotgun (WGS) entry which is preliminary data.</text>
</comment>
<dbReference type="Proteomes" id="UP000004440">
    <property type="component" value="Unassembled WGS sequence"/>
</dbReference>
<dbReference type="Gene3D" id="3.40.50.1860">
    <property type="match status" value="2"/>
</dbReference>